<accession>A0ABQ8UHT4</accession>
<gene>
    <name evidence="1" type="ORF">PAPYR_7636</name>
</gene>
<evidence type="ECO:0000313" key="2">
    <source>
        <dbReference type="Proteomes" id="UP001141327"/>
    </source>
</evidence>
<dbReference type="EMBL" id="JAPMOS010000056">
    <property type="protein sequence ID" value="KAJ4456995.1"/>
    <property type="molecule type" value="Genomic_DNA"/>
</dbReference>
<protein>
    <recommendedName>
        <fullName evidence="3">D-isomer specific 2-hydroxyacid dehydrogenase NAD-binding domain-containing protein</fullName>
    </recommendedName>
</protein>
<proteinExistence type="predicted"/>
<dbReference type="Proteomes" id="UP001141327">
    <property type="component" value="Unassembled WGS sequence"/>
</dbReference>
<sequence>MHLGVRAEELPDPIPDEAALIKAVHTKGIWAGVDVVENEPDVEGPFRHPFAAEENILVTQHTPSATRRPPPGRMHHGDVLRLHGDAAMLSFPRLN</sequence>
<organism evidence="1 2">
    <name type="scientific">Paratrimastix pyriformis</name>
    <dbReference type="NCBI Taxonomy" id="342808"/>
    <lineage>
        <taxon>Eukaryota</taxon>
        <taxon>Metamonada</taxon>
        <taxon>Preaxostyla</taxon>
        <taxon>Paratrimastigidae</taxon>
        <taxon>Paratrimastix</taxon>
    </lineage>
</organism>
<evidence type="ECO:0000313" key="1">
    <source>
        <dbReference type="EMBL" id="KAJ4456995.1"/>
    </source>
</evidence>
<keyword evidence="2" id="KW-1185">Reference proteome</keyword>
<comment type="caution">
    <text evidence="1">The sequence shown here is derived from an EMBL/GenBank/DDBJ whole genome shotgun (WGS) entry which is preliminary data.</text>
</comment>
<evidence type="ECO:0008006" key="3">
    <source>
        <dbReference type="Google" id="ProtNLM"/>
    </source>
</evidence>
<reference evidence="1" key="1">
    <citation type="journal article" date="2022" name="bioRxiv">
        <title>Genomics of Preaxostyla Flagellates Illuminates Evolutionary Transitions and the Path Towards Mitochondrial Loss.</title>
        <authorList>
            <person name="Novak L.V.F."/>
            <person name="Treitli S.C."/>
            <person name="Pyrih J."/>
            <person name="Halakuc P."/>
            <person name="Pipaliya S.V."/>
            <person name="Vacek V."/>
            <person name="Brzon O."/>
            <person name="Soukal P."/>
            <person name="Eme L."/>
            <person name="Dacks J.B."/>
            <person name="Karnkowska A."/>
            <person name="Elias M."/>
            <person name="Hampl V."/>
        </authorList>
    </citation>
    <scope>NUCLEOTIDE SEQUENCE</scope>
    <source>
        <strain evidence="1">RCP-MX</strain>
    </source>
</reference>
<name>A0ABQ8UHT4_9EUKA</name>
<dbReference type="Gene3D" id="3.40.50.720">
    <property type="entry name" value="NAD(P)-binding Rossmann-like Domain"/>
    <property type="match status" value="1"/>
</dbReference>